<comment type="caution">
    <text evidence="1">Lacks conserved residue(s) required for the propagation of feature annotation.</text>
</comment>
<sequence length="254" mass="29281">MRMRTLLVDADRELRSSLWNLLRLYQDFELAGEVETAEEAVDFVQQNHVDVVFVNHQPASPSRTSTGDWVSYLLSQTHPDVQVVLYADSKEWAFEAFRSQCAGYLLLPFDPLALQALVGRLRYVFDLQRVKRETANRSLLIKTREGYRLTPVADILFVERSNRRNRIVTQSGAEVHPIGYTLSQLEHMLEGCGFFRCYQSFIVNLSKISFVRADGSNKSYAIQFKGYEGEILLSRDKYPELLALLREKYADIDL</sequence>
<evidence type="ECO:0000259" key="2">
    <source>
        <dbReference type="PROSITE" id="PS50110"/>
    </source>
</evidence>
<gene>
    <name evidence="4" type="ORF">H9X80_04745</name>
</gene>
<dbReference type="PANTHER" id="PTHR37299">
    <property type="entry name" value="TRANSCRIPTIONAL REGULATOR-RELATED"/>
    <property type="match status" value="1"/>
</dbReference>
<feature type="domain" description="Response regulatory" evidence="2">
    <location>
        <begin position="4"/>
        <end position="122"/>
    </location>
</feature>
<dbReference type="RefSeq" id="WP_204793195.1">
    <property type="nucleotide sequence ID" value="NZ_JACSNQ010000007.1"/>
</dbReference>
<dbReference type="EMBL" id="JACSNQ010000007">
    <property type="protein sequence ID" value="MBM6774849.1"/>
    <property type="molecule type" value="Genomic_DNA"/>
</dbReference>
<comment type="caution">
    <text evidence="4">The sequence shown here is derived from an EMBL/GenBank/DDBJ whole genome shotgun (WGS) entry which is preliminary data.</text>
</comment>
<dbReference type="SMART" id="SM00850">
    <property type="entry name" value="LytTR"/>
    <property type="match status" value="1"/>
</dbReference>
<name>A0ABS2F1J1_9ACTN</name>
<dbReference type="InterPro" id="IPR011006">
    <property type="entry name" value="CheY-like_superfamily"/>
</dbReference>
<dbReference type="Gene3D" id="3.40.50.2300">
    <property type="match status" value="1"/>
</dbReference>
<dbReference type="Proteomes" id="UP000712527">
    <property type="component" value="Unassembled WGS sequence"/>
</dbReference>
<dbReference type="PROSITE" id="PS50930">
    <property type="entry name" value="HTH_LYTTR"/>
    <property type="match status" value="1"/>
</dbReference>
<evidence type="ECO:0000259" key="3">
    <source>
        <dbReference type="PROSITE" id="PS50930"/>
    </source>
</evidence>
<reference evidence="4 5" key="1">
    <citation type="journal article" date="2021" name="Sci. Rep.">
        <title>The distribution of antibiotic resistance genes in chicken gut microbiota commensals.</title>
        <authorList>
            <person name="Juricova H."/>
            <person name="Matiasovicova J."/>
            <person name="Kubasova T."/>
            <person name="Cejkova D."/>
            <person name="Rychlik I."/>
        </authorList>
    </citation>
    <scope>NUCLEOTIDE SEQUENCE [LARGE SCALE GENOMIC DNA]</scope>
    <source>
        <strain evidence="4 5">An794</strain>
    </source>
</reference>
<dbReference type="PANTHER" id="PTHR37299:SF1">
    <property type="entry name" value="STAGE 0 SPORULATION PROTEIN A HOMOLOG"/>
    <property type="match status" value="1"/>
</dbReference>
<keyword evidence="5" id="KW-1185">Reference proteome</keyword>
<organism evidence="4 5">
    <name type="scientific">Olsenella profusa</name>
    <dbReference type="NCBI Taxonomy" id="138595"/>
    <lineage>
        <taxon>Bacteria</taxon>
        <taxon>Bacillati</taxon>
        <taxon>Actinomycetota</taxon>
        <taxon>Coriobacteriia</taxon>
        <taxon>Coriobacteriales</taxon>
        <taxon>Atopobiaceae</taxon>
        <taxon>Olsenella</taxon>
    </lineage>
</organism>
<dbReference type="SUPFAM" id="SSF52172">
    <property type="entry name" value="CheY-like"/>
    <property type="match status" value="1"/>
</dbReference>
<dbReference type="Gene3D" id="2.40.50.1020">
    <property type="entry name" value="LytTr DNA-binding domain"/>
    <property type="match status" value="1"/>
</dbReference>
<feature type="domain" description="HTH LytTR-type" evidence="3">
    <location>
        <begin position="139"/>
        <end position="247"/>
    </location>
</feature>
<proteinExistence type="predicted"/>
<accession>A0ABS2F1J1</accession>
<evidence type="ECO:0000313" key="4">
    <source>
        <dbReference type="EMBL" id="MBM6774849.1"/>
    </source>
</evidence>
<dbReference type="InterPro" id="IPR001789">
    <property type="entry name" value="Sig_transdc_resp-reg_receiver"/>
</dbReference>
<dbReference type="PROSITE" id="PS50110">
    <property type="entry name" value="RESPONSE_REGULATORY"/>
    <property type="match status" value="1"/>
</dbReference>
<evidence type="ECO:0000313" key="5">
    <source>
        <dbReference type="Proteomes" id="UP000712527"/>
    </source>
</evidence>
<dbReference type="InterPro" id="IPR007492">
    <property type="entry name" value="LytTR_DNA-bd_dom"/>
</dbReference>
<dbReference type="InterPro" id="IPR046947">
    <property type="entry name" value="LytR-like"/>
</dbReference>
<protein>
    <submittedName>
        <fullName evidence="4">Response regulator transcription factor</fullName>
    </submittedName>
</protein>
<evidence type="ECO:0000256" key="1">
    <source>
        <dbReference type="PROSITE-ProRule" id="PRU00169"/>
    </source>
</evidence>
<dbReference type="Pfam" id="PF04397">
    <property type="entry name" value="LytTR"/>
    <property type="match status" value="1"/>
</dbReference>